<comment type="subcellular location">
    <subcellularLocation>
        <location evidence="1">Nucleus</location>
    </subcellularLocation>
</comment>
<evidence type="ECO:0000256" key="3">
    <source>
        <dbReference type="ARBA" id="ARBA00023163"/>
    </source>
</evidence>
<dbReference type="SMART" id="SM00353">
    <property type="entry name" value="HLH"/>
    <property type="match status" value="1"/>
</dbReference>
<keyword evidence="4" id="KW-0539">Nucleus</keyword>
<feature type="non-terminal residue" evidence="8">
    <location>
        <position position="1"/>
    </location>
</feature>
<dbReference type="PANTHER" id="PTHR31945:SF11">
    <property type="entry name" value="TRANSCRIPTION FACTOR ABORTED MICROSPORES"/>
    <property type="match status" value="1"/>
</dbReference>
<dbReference type="SUPFAM" id="SSF47459">
    <property type="entry name" value="HLH, helix-loop-helix DNA-binding domain"/>
    <property type="match status" value="1"/>
</dbReference>
<dbReference type="EMBL" id="JAHRHJ020000001">
    <property type="protein sequence ID" value="KAH9331985.1"/>
    <property type="molecule type" value="Genomic_DNA"/>
</dbReference>
<gene>
    <name evidence="8" type="ORF">KI387_004093</name>
</gene>
<feature type="domain" description="BHLH" evidence="7">
    <location>
        <begin position="73"/>
        <end position="123"/>
    </location>
</feature>
<feature type="compositionally biased region" description="Polar residues" evidence="6">
    <location>
        <begin position="1"/>
        <end position="12"/>
    </location>
</feature>
<sequence length="210" mass="24353">MASSSINDSTVIPQLWPHPYTDPDPDPDFDLDLDWDNLFTEPDEIEGREEEGESTQIINPPPHFDTAAAKKRKRNQSIVFSEKIRRKRMRQFLSTLTSILPIPNTKVARYCLIEETIEYIKKLQQQVQDLKTKREQLLGMKKNCEELSSTVIVNVEVEVYGDEVIIRITSFKMPSNMWKIYQVFEAQHLDIRSADVYRGDSIVLLSFCAN</sequence>
<comment type="caution">
    <text evidence="8">The sequence shown here is derived from an EMBL/GenBank/DDBJ whole genome shotgun (WGS) entry which is preliminary data.</text>
</comment>
<organism evidence="8 9">
    <name type="scientific">Taxus chinensis</name>
    <name type="common">Chinese yew</name>
    <name type="synonym">Taxus wallichiana var. chinensis</name>
    <dbReference type="NCBI Taxonomy" id="29808"/>
    <lineage>
        <taxon>Eukaryota</taxon>
        <taxon>Viridiplantae</taxon>
        <taxon>Streptophyta</taxon>
        <taxon>Embryophyta</taxon>
        <taxon>Tracheophyta</taxon>
        <taxon>Spermatophyta</taxon>
        <taxon>Pinopsida</taxon>
        <taxon>Pinidae</taxon>
        <taxon>Conifers II</taxon>
        <taxon>Cupressales</taxon>
        <taxon>Taxaceae</taxon>
        <taxon>Taxus</taxon>
    </lineage>
</organism>
<dbReference type="GO" id="GO:0005634">
    <property type="term" value="C:nucleus"/>
    <property type="evidence" value="ECO:0007669"/>
    <property type="project" value="UniProtKB-SubCell"/>
</dbReference>
<feature type="region of interest" description="Disordered" evidence="6">
    <location>
        <begin position="1"/>
        <end position="27"/>
    </location>
</feature>
<dbReference type="AlphaFoldDB" id="A0AA38LRC6"/>
<protein>
    <recommendedName>
        <fullName evidence="7">BHLH domain-containing protein</fullName>
    </recommendedName>
</protein>
<reference evidence="8 9" key="1">
    <citation type="journal article" date="2021" name="Nat. Plants">
        <title>The Taxus genome provides insights into paclitaxel biosynthesis.</title>
        <authorList>
            <person name="Xiong X."/>
            <person name="Gou J."/>
            <person name="Liao Q."/>
            <person name="Li Y."/>
            <person name="Zhou Q."/>
            <person name="Bi G."/>
            <person name="Li C."/>
            <person name="Du R."/>
            <person name="Wang X."/>
            <person name="Sun T."/>
            <person name="Guo L."/>
            <person name="Liang H."/>
            <person name="Lu P."/>
            <person name="Wu Y."/>
            <person name="Zhang Z."/>
            <person name="Ro D.K."/>
            <person name="Shang Y."/>
            <person name="Huang S."/>
            <person name="Yan J."/>
        </authorList>
    </citation>
    <scope>NUCLEOTIDE SEQUENCE [LARGE SCALE GENOMIC DNA]</scope>
    <source>
        <strain evidence="8">Ta-2019</strain>
    </source>
</reference>
<dbReference type="GO" id="GO:0043565">
    <property type="term" value="F:sequence-specific DNA binding"/>
    <property type="evidence" value="ECO:0007669"/>
    <property type="project" value="TreeGrafter"/>
</dbReference>
<dbReference type="InterPro" id="IPR051358">
    <property type="entry name" value="TF_AMS/ICE1/BHLH6-like"/>
</dbReference>
<evidence type="ECO:0000256" key="6">
    <source>
        <dbReference type="SAM" id="MobiDB-lite"/>
    </source>
</evidence>
<dbReference type="Proteomes" id="UP000824469">
    <property type="component" value="Unassembled WGS sequence"/>
</dbReference>
<evidence type="ECO:0000313" key="8">
    <source>
        <dbReference type="EMBL" id="KAH9331985.1"/>
    </source>
</evidence>
<dbReference type="InterPro" id="IPR036638">
    <property type="entry name" value="HLH_DNA-bd_sf"/>
</dbReference>
<keyword evidence="9" id="KW-1185">Reference proteome</keyword>
<evidence type="ECO:0000259" key="7">
    <source>
        <dbReference type="PROSITE" id="PS50888"/>
    </source>
</evidence>
<dbReference type="OMA" id="KVAMEFY"/>
<evidence type="ECO:0000256" key="5">
    <source>
        <dbReference type="SAM" id="Coils"/>
    </source>
</evidence>
<proteinExistence type="predicted"/>
<dbReference type="PANTHER" id="PTHR31945">
    <property type="entry name" value="TRANSCRIPTION FACTOR SCREAM2-RELATED"/>
    <property type="match status" value="1"/>
</dbReference>
<keyword evidence="3" id="KW-0804">Transcription</keyword>
<dbReference type="GO" id="GO:0003700">
    <property type="term" value="F:DNA-binding transcription factor activity"/>
    <property type="evidence" value="ECO:0007669"/>
    <property type="project" value="TreeGrafter"/>
</dbReference>
<feature type="coiled-coil region" evidence="5">
    <location>
        <begin position="113"/>
        <end position="147"/>
    </location>
</feature>
<name>A0AA38LRC6_TAXCH</name>
<dbReference type="InterPro" id="IPR011598">
    <property type="entry name" value="bHLH_dom"/>
</dbReference>
<evidence type="ECO:0000256" key="1">
    <source>
        <dbReference type="ARBA" id="ARBA00004123"/>
    </source>
</evidence>
<dbReference type="Gene3D" id="4.10.280.10">
    <property type="entry name" value="Helix-loop-helix DNA-binding domain"/>
    <property type="match status" value="1"/>
</dbReference>
<dbReference type="PROSITE" id="PS50888">
    <property type="entry name" value="BHLH"/>
    <property type="match status" value="1"/>
</dbReference>
<evidence type="ECO:0000313" key="9">
    <source>
        <dbReference type="Proteomes" id="UP000824469"/>
    </source>
</evidence>
<keyword evidence="2" id="KW-0805">Transcription regulation</keyword>
<evidence type="ECO:0000256" key="2">
    <source>
        <dbReference type="ARBA" id="ARBA00023015"/>
    </source>
</evidence>
<evidence type="ECO:0000256" key="4">
    <source>
        <dbReference type="ARBA" id="ARBA00023242"/>
    </source>
</evidence>
<accession>A0AA38LRC6</accession>
<dbReference type="Pfam" id="PF00010">
    <property type="entry name" value="HLH"/>
    <property type="match status" value="1"/>
</dbReference>
<keyword evidence="5" id="KW-0175">Coiled coil</keyword>
<dbReference type="GO" id="GO:0046983">
    <property type="term" value="F:protein dimerization activity"/>
    <property type="evidence" value="ECO:0007669"/>
    <property type="project" value="InterPro"/>
</dbReference>